<dbReference type="EMBL" id="BTGU01000050">
    <property type="protein sequence ID" value="GMN54212.1"/>
    <property type="molecule type" value="Genomic_DNA"/>
</dbReference>
<organism evidence="1 2">
    <name type="scientific">Ficus carica</name>
    <name type="common">Common fig</name>
    <dbReference type="NCBI Taxonomy" id="3494"/>
    <lineage>
        <taxon>Eukaryota</taxon>
        <taxon>Viridiplantae</taxon>
        <taxon>Streptophyta</taxon>
        <taxon>Embryophyta</taxon>
        <taxon>Tracheophyta</taxon>
        <taxon>Spermatophyta</taxon>
        <taxon>Magnoliopsida</taxon>
        <taxon>eudicotyledons</taxon>
        <taxon>Gunneridae</taxon>
        <taxon>Pentapetalae</taxon>
        <taxon>rosids</taxon>
        <taxon>fabids</taxon>
        <taxon>Rosales</taxon>
        <taxon>Moraceae</taxon>
        <taxon>Ficeae</taxon>
        <taxon>Ficus</taxon>
    </lineage>
</organism>
<dbReference type="Proteomes" id="UP001187192">
    <property type="component" value="Unassembled WGS sequence"/>
</dbReference>
<sequence>MDHDDDDYDANADDDACYHVLNVYAKDEQSKPGPLPGNYQVD</sequence>
<name>A0AA88AJE1_FICCA</name>
<gene>
    <name evidence="1" type="ORF">TIFTF001_023348</name>
</gene>
<evidence type="ECO:0000313" key="1">
    <source>
        <dbReference type="EMBL" id="GMN54212.1"/>
    </source>
</evidence>
<evidence type="ECO:0000313" key="2">
    <source>
        <dbReference type="Proteomes" id="UP001187192"/>
    </source>
</evidence>
<dbReference type="AlphaFoldDB" id="A0AA88AJE1"/>
<reference evidence="1" key="1">
    <citation type="submission" date="2023-07" db="EMBL/GenBank/DDBJ databases">
        <title>draft genome sequence of fig (Ficus carica).</title>
        <authorList>
            <person name="Takahashi T."/>
            <person name="Nishimura K."/>
        </authorList>
    </citation>
    <scope>NUCLEOTIDE SEQUENCE</scope>
</reference>
<accession>A0AA88AJE1</accession>
<comment type="caution">
    <text evidence="1">The sequence shown here is derived from an EMBL/GenBank/DDBJ whole genome shotgun (WGS) entry which is preliminary data.</text>
</comment>
<proteinExistence type="predicted"/>
<keyword evidence="2" id="KW-1185">Reference proteome</keyword>
<protein>
    <submittedName>
        <fullName evidence="1">Uncharacterized protein</fullName>
    </submittedName>
</protein>